<proteinExistence type="predicted"/>
<sequence>MACNQEKMGGYKNTMEVKKKTKMEVRKDKELWLMSENYYYNRLNLIGLACPNVRKANGNEEATEDHDNPLLQRLRQCPLGYIESPPVKLMHHGSIMAVFPTGLVSSFFVTAESTYG</sequence>
<dbReference type="EMBL" id="QGKY02001250">
    <property type="protein sequence ID" value="KAF2563136.1"/>
    <property type="molecule type" value="Genomic_DNA"/>
</dbReference>
<dbReference type="AlphaFoldDB" id="A0A8S9I1C9"/>
<reference evidence="1" key="1">
    <citation type="submission" date="2019-12" db="EMBL/GenBank/DDBJ databases">
        <title>Genome sequencing and annotation of Brassica cretica.</title>
        <authorList>
            <person name="Studholme D.J."/>
            <person name="Sarris P.F."/>
        </authorList>
    </citation>
    <scope>NUCLEOTIDE SEQUENCE</scope>
    <source>
        <strain evidence="1">PFS-102/07</strain>
        <tissue evidence="1">Leaf</tissue>
    </source>
</reference>
<organism evidence="1">
    <name type="scientific">Brassica cretica</name>
    <name type="common">Mustard</name>
    <dbReference type="NCBI Taxonomy" id="69181"/>
    <lineage>
        <taxon>Eukaryota</taxon>
        <taxon>Viridiplantae</taxon>
        <taxon>Streptophyta</taxon>
        <taxon>Embryophyta</taxon>
        <taxon>Tracheophyta</taxon>
        <taxon>Spermatophyta</taxon>
        <taxon>Magnoliopsida</taxon>
        <taxon>eudicotyledons</taxon>
        <taxon>Gunneridae</taxon>
        <taxon>Pentapetalae</taxon>
        <taxon>rosids</taxon>
        <taxon>malvids</taxon>
        <taxon>Brassicales</taxon>
        <taxon>Brassicaceae</taxon>
        <taxon>Brassiceae</taxon>
        <taxon>Brassica</taxon>
    </lineage>
</organism>
<gene>
    <name evidence="1" type="ORF">F2Q70_00018905</name>
</gene>
<accession>A0A8S9I1C9</accession>
<comment type="caution">
    <text evidence="1">The sequence shown here is derived from an EMBL/GenBank/DDBJ whole genome shotgun (WGS) entry which is preliminary data.</text>
</comment>
<protein>
    <submittedName>
        <fullName evidence="1">Uncharacterized protein</fullName>
    </submittedName>
</protein>
<evidence type="ECO:0000313" key="1">
    <source>
        <dbReference type="EMBL" id="KAF2563136.1"/>
    </source>
</evidence>
<name>A0A8S9I1C9_BRACR</name>